<evidence type="ECO:0000313" key="9">
    <source>
        <dbReference type="Proteomes" id="UP001161247"/>
    </source>
</evidence>
<dbReference type="EMBL" id="OX459118">
    <property type="protein sequence ID" value="CAI9092086.1"/>
    <property type="molecule type" value="Genomic_DNA"/>
</dbReference>
<feature type="compositionally biased region" description="Acidic residues" evidence="6">
    <location>
        <begin position="100"/>
        <end position="142"/>
    </location>
</feature>
<dbReference type="FunFam" id="3.10.50.40:FF:000006">
    <property type="entry name" value="Peptidyl-prolyl cis-trans isomerase"/>
    <property type="match status" value="1"/>
</dbReference>
<dbReference type="AlphaFoldDB" id="A0AAV1C999"/>
<feature type="domain" description="PPIase FKBP-type" evidence="7">
    <location>
        <begin position="400"/>
        <end position="488"/>
    </location>
</feature>
<evidence type="ECO:0000259" key="7">
    <source>
        <dbReference type="PROSITE" id="PS50059"/>
    </source>
</evidence>
<dbReference type="Gene3D" id="2.60.120.340">
    <property type="entry name" value="Nucleoplasmin core domain"/>
    <property type="match status" value="1"/>
</dbReference>
<evidence type="ECO:0000256" key="2">
    <source>
        <dbReference type="ARBA" id="ARBA00023110"/>
    </source>
</evidence>
<evidence type="ECO:0000256" key="4">
    <source>
        <dbReference type="PIRNR" id="PIRNR001473"/>
    </source>
</evidence>
<dbReference type="Pfam" id="PF00254">
    <property type="entry name" value="FKBP_C"/>
    <property type="match status" value="1"/>
</dbReference>
<dbReference type="InterPro" id="IPR046357">
    <property type="entry name" value="PPIase_dom_sf"/>
</dbReference>
<dbReference type="EC" id="5.2.1.8" evidence="4"/>
<dbReference type="Proteomes" id="UP001161247">
    <property type="component" value="Chromosome 1"/>
</dbReference>
<dbReference type="SUPFAM" id="SSF54534">
    <property type="entry name" value="FKBP-like"/>
    <property type="match status" value="1"/>
</dbReference>
<evidence type="ECO:0000313" key="8">
    <source>
        <dbReference type="EMBL" id="CAI9092086.1"/>
    </source>
</evidence>
<dbReference type="InterPro" id="IPR001179">
    <property type="entry name" value="PPIase_FKBP_dom"/>
</dbReference>
<dbReference type="PANTHER" id="PTHR43811:SF19">
    <property type="entry name" value="39 KDA FK506-BINDING NUCLEAR PROTEIN"/>
    <property type="match status" value="1"/>
</dbReference>
<evidence type="ECO:0000256" key="3">
    <source>
        <dbReference type="ARBA" id="ARBA00023235"/>
    </source>
</evidence>
<feature type="compositionally biased region" description="Basic and acidic residues" evidence="6">
    <location>
        <begin position="156"/>
        <end position="172"/>
    </location>
</feature>
<organism evidence="8 9">
    <name type="scientific">Oldenlandia corymbosa var. corymbosa</name>
    <dbReference type="NCBI Taxonomy" id="529605"/>
    <lineage>
        <taxon>Eukaryota</taxon>
        <taxon>Viridiplantae</taxon>
        <taxon>Streptophyta</taxon>
        <taxon>Embryophyta</taxon>
        <taxon>Tracheophyta</taxon>
        <taxon>Spermatophyta</taxon>
        <taxon>Magnoliopsida</taxon>
        <taxon>eudicotyledons</taxon>
        <taxon>Gunneridae</taxon>
        <taxon>Pentapetalae</taxon>
        <taxon>asterids</taxon>
        <taxon>lamiids</taxon>
        <taxon>Gentianales</taxon>
        <taxon>Rubiaceae</taxon>
        <taxon>Rubioideae</taxon>
        <taxon>Spermacoceae</taxon>
        <taxon>Hedyotis-Oldenlandia complex</taxon>
        <taxon>Oldenlandia</taxon>
    </lineage>
</organism>
<dbReference type="InterPro" id="IPR041232">
    <property type="entry name" value="NPL"/>
</dbReference>
<dbReference type="GO" id="GO:0005634">
    <property type="term" value="C:nucleus"/>
    <property type="evidence" value="ECO:0007669"/>
    <property type="project" value="UniProtKB-ARBA"/>
</dbReference>
<name>A0AAV1C999_OLDCO</name>
<reference evidence="8" key="1">
    <citation type="submission" date="2023-03" db="EMBL/GenBank/DDBJ databases">
        <authorList>
            <person name="Julca I."/>
        </authorList>
    </citation>
    <scope>NUCLEOTIDE SEQUENCE</scope>
</reference>
<sequence length="488" mass="53097">MAFWGTELEPGKPYVHYFDADEGRLHLSQATLGSGESEGKTIVQCKVGDKKPIYLCSLVPGKVDNYPLNIEFEGDEEVAFSVIGQQTVHLSGFFLGGTEDGGDSDPYEGEAIEMDSESDDSLGSDLEDEDEDDFSDDDDDSMDVYQSSPVPNSGVKIEEILDDEKPTKDEFASKQSKKKKIQKDEPKNSENSGKQLIVRGTSGVPVLESEDEDGFPVSSPSKRKAQDLTSRSSDSARDEHPEKGQKKKGKDDSGLSLKRKIDVVDQDGDVARESDRGADTTGTDPGNDSKQKKKNKKKKTANQDNQDNLNGSASKEAAESQNGVKLPETKKDKENTNKKNSNEKVVPSDAKKPVNDKSLTPSEPGKKAKTKQLQVRSFGNGFVIEELSMGDPSGKKASAGKKIEVYYIGKLKKSGKVFDSNIGRAPFKFRLGIGQVIKGWDVGIDGMRVGDKRRLTIPPSMGYGDKGAGAAIPPNSWLVFEVELARVN</sequence>
<keyword evidence="3 4" id="KW-0413">Isomerase</keyword>
<feature type="compositionally biased region" description="Basic and acidic residues" evidence="6">
    <location>
        <begin position="327"/>
        <end position="342"/>
    </location>
</feature>
<dbReference type="PROSITE" id="PS50059">
    <property type="entry name" value="FKBP_PPIASE"/>
    <property type="match status" value="1"/>
</dbReference>
<dbReference type="InterPro" id="IPR023566">
    <property type="entry name" value="PPIase_Fpr3/Fpr4-like"/>
</dbReference>
<evidence type="ECO:0000256" key="5">
    <source>
        <dbReference type="PROSITE-ProRule" id="PRU00277"/>
    </source>
</evidence>
<gene>
    <name evidence="8" type="ORF">OLC1_LOCUS3848</name>
</gene>
<feature type="region of interest" description="Disordered" evidence="6">
    <location>
        <begin position="94"/>
        <end position="374"/>
    </location>
</feature>
<dbReference type="GO" id="GO:0003755">
    <property type="term" value="F:peptidyl-prolyl cis-trans isomerase activity"/>
    <property type="evidence" value="ECO:0007669"/>
    <property type="project" value="UniProtKB-KW"/>
</dbReference>
<comment type="similarity">
    <text evidence="4">Belongs to the FKBP-type PPIase family.</text>
</comment>
<feature type="compositionally biased region" description="Basic and acidic residues" evidence="6">
    <location>
        <begin position="234"/>
        <end position="278"/>
    </location>
</feature>
<proteinExistence type="inferred from homology"/>
<keyword evidence="9" id="KW-1185">Reference proteome</keyword>
<dbReference type="Gene3D" id="3.10.50.40">
    <property type="match status" value="1"/>
</dbReference>
<feature type="compositionally biased region" description="Basic residues" evidence="6">
    <location>
        <begin position="291"/>
        <end position="300"/>
    </location>
</feature>
<comment type="catalytic activity">
    <reaction evidence="1 4 5">
        <text>[protein]-peptidylproline (omega=180) = [protein]-peptidylproline (omega=0)</text>
        <dbReference type="Rhea" id="RHEA:16237"/>
        <dbReference type="Rhea" id="RHEA-COMP:10747"/>
        <dbReference type="Rhea" id="RHEA-COMP:10748"/>
        <dbReference type="ChEBI" id="CHEBI:83833"/>
        <dbReference type="ChEBI" id="CHEBI:83834"/>
        <dbReference type="EC" id="5.2.1.8"/>
    </reaction>
</comment>
<accession>A0AAV1C999</accession>
<dbReference type="Pfam" id="PF17800">
    <property type="entry name" value="NPL"/>
    <property type="match status" value="1"/>
</dbReference>
<dbReference type="PIRSF" id="PIRSF001473">
    <property type="entry name" value="FK506-bp_FPR3"/>
    <property type="match status" value="1"/>
</dbReference>
<feature type="compositionally biased region" description="Polar residues" evidence="6">
    <location>
        <begin position="309"/>
        <end position="323"/>
    </location>
</feature>
<evidence type="ECO:0000256" key="6">
    <source>
        <dbReference type="SAM" id="MobiDB-lite"/>
    </source>
</evidence>
<dbReference type="PANTHER" id="PTHR43811">
    <property type="entry name" value="FKBP-TYPE PEPTIDYL-PROLYL CIS-TRANS ISOMERASE FKPA"/>
    <property type="match status" value="1"/>
</dbReference>
<keyword evidence="2 4" id="KW-0697">Rotamase</keyword>
<evidence type="ECO:0000256" key="1">
    <source>
        <dbReference type="ARBA" id="ARBA00000971"/>
    </source>
</evidence>
<protein>
    <recommendedName>
        <fullName evidence="4">FK506-binding protein</fullName>
        <ecNumber evidence="4">5.2.1.8</ecNumber>
    </recommendedName>
</protein>